<evidence type="ECO:0000313" key="3">
    <source>
        <dbReference type="Proteomes" id="UP001597112"/>
    </source>
</evidence>
<dbReference type="InterPro" id="IPR037523">
    <property type="entry name" value="VOC_core"/>
</dbReference>
<protein>
    <submittedName>
        <fullName evidence="2">VOC family protein</fullName>
    </submittedName>
</protein>
<comment type="caution">
    <text evidence="2">The sequence shown here is derived from an EMBL/GenBank/DDBJ whole genome shotgun (WGS) entry which is preliminary data.</text>
</comment>
<proteinExistence type="predicted"/>
<feature type="domain" description="VOC" evidence="1">
    <location>
        <begin position="4"/>
        <end position="130"/>
    </location>
</feature>
<gene>
    <name evidence="2" type="ORF">ACFQ21_10265</name>
</gene>
<reference evidence="3" key="1">
    <citation type="journal article" date="2019" name="Int. J. Syst. Evol. Microbiol.">
        <title>The Global Catalogue of Microorganisms (GCM) 10K type strain sequencing project: providing services to taxonomists for standard genome sequencing and annotation.</title>
        <authorList>
            <consortium name="The Broad Institute Genomics Platform"/>
            <consortium name="The Broad Institute Genome Sequencing Center for Infectious Disease"/>
            <person name="Wu L."/>
            <person name="Ma J."/>
        </authorList>
    </citation>
    <scope>NUCLEOTIDE SEQUENCE [LARGE SCALE GENOMIC DNA]</scope>
    <source>
        <strain evidence="3">CCUG 58938</strain>
    </source>
</reference>
<name>A0ABW3K0G6_9BACT</name>
<dbReference type="Gene3D" id="3.10.180.10">
    <property type="entry name" value="2,3-Dihydroxybiphenyl 1,2-Dioxygenase, domain 1"/>
    <property type="match status" value="1"/>
</dbReference>
<dbReference type="PANTHER" id="PTHR36503">
    <property type="entry name" value="BLR2520 PROTEIN"/>
    <property type="match status" value="1"/>
</dbReference>
<dbReference type="InterPro" id="IPR004360">
    <property type="entry name" value="Glyas_Fos-R_dOase_dom"/>
</dbReference>
<dbReference type="SUPFAM" id="SSF54593">
    <property type="entry name" value="Glyoxalase/Bleomycin resistance protein/Dihydroxybiphenyl dioxygenase"/>
    <property type="match status" value="1"/>
</dbReference>
<dbReference type="Proteomes" id="UP001597112">
    <property type="component" value="Unassembled WGS sequence"/>
</dbReference>
<dbReference type="EMBL" id="JBHTKA010000002">
    <property type="protein sequence ID" value="MFD0999694.1"/>
    <property type="molecule type" value="Genomic_DNA"/>
</dbReference>
<keyword evidence="3" id="KW-1185">Reference proteome</keyword>
<dbReference type="RefSeq" id="WP_377578609.1">
    <property type="nucleotide sequence ID" value="NZ_JBHTKA010000002.1"/>
</dbReference>
<evidence type="ECO:0000259" key="1">
    <source>
        <dbReference type="PROSITE" id="PS51819"/>
    </source>
</evidence>
<dbReference type="PROSITE" id="PS51819">
    <property type="entry name" value="VOC"/>
    <property type="match status" value="1"/>
</dbReference>
<organism evidence="2 3">
    <name type="scientific">Ohtaekwangia kribbensis</name>
    <dbReference type="NCBI Taxonomy" id="688913"/>
    <lineage>
        <taxon>Bacteria</taxon>
        <taxon>Pseudomonadati</taxon>
        <taxon>Bacteroidota</taxon>
        <taxon>Cytophagia</taxon>
        <taxon>Cytophagales</taxon>
        <taxon>Fulvivirgaceae</taxon>
        <taxon>Ohtaekwangia</taxon>
    </lineage>
</organism>
<accession>A0ABW3K0G6</accession>
<dbReference type="Pfam" id="PF00903">
    <property type="entry name" value="Glyoxalase"/>
    <property type="match status" value="1"/>
</dbReference>
<dbReference type="InterPro" id="IPR029068">
    <property type="entry name" value="Glyas_Bleomycin-R_OHBP_Dase"/>
</dbReference>
<evidence type="ECO:0000313" key="2">
    <source>
        <dbReference type="EMBL" id="MFD0999694.1"/>
    </source>
</evidence>
<dbReference type="PANTHER" id="PTHR36503:SF1">
    <property type="entry name" value="BLR2520 PROTEIN"/>
    <property type="match status" value="1"/>
</dbReference>
<sequence length="135" mass="14617">MQPKINVISLPVSDLQRSLTFYRDGLGLPTPGINEGIIAIELDGGLSLFLIERNQFASFSTLAQAEPHLSHSSVECILSCAVDSKEEVDSILEGALNTGGSIPSPAKEEAWGYTGYFKDPDGHLWEIVCPKNRAD</sequence>